<name>A0AAN2BJS8_9GAMM</name>
<evidence type="ECO:0000313" key="2">
    <source>
        <dbReference type="Proteomes" id="UP001320119"/>
    </source>
</evidence>
<dbReference type="EMBL" id="AP023086">
    <property type="protein sequence ID" value="BCD97277.1"/>
    <property type="molecule type" value="Genomic_DNA"/>
</dbReference>
<dbReference type="AlphaFoldDB" id="A0AAN2BJS8"/>
<accession>A0AAN2BJS8</accession>
<gene>
    <name evidence="1" type="ORF">MARGE09_P1478</name>
</gene>
<protein>
    <submittedName>
        <fullName evidence="1">Uncharacterized protein</fullName>
    </submittedName>
</protein>
<organism evidence="1 2">
    <name type="scientific">Marinagarivorans cellulosilyticus</name>
    <dbReference type="NCBI Taxonomy" id="2721545"/>
    <lineage>
        <taxon>Bacteria</taxon>
        <taxon>Pseudomonadati</taxon>
        <taxon>Pseudomonadota</taxon>
        <taxon>Gammaproteobacteria</taxon>
        <taxon>Cellvibrionales</taxon>
        <taxon>Cellvibrionaceae</taxon>
        <taxon>Marinagarivorans</taxon>
    </lineage>
</organism>
<evidence type="ECO:0000313" key="1">
    <source>
        <dbReference type="EMBL" id="BCD97277.1"/>
    </source>
</evidence>
<reference evidence="1 2" key="1">
    <citation type="journal article" date="2022" name="IScience">
        <title>An ultrasensitive nanofiber-based assay for enzymatic hydrolysis and deep-sea microbial degradation of cellulose.</title>
        <authorList>
            <person name="Tsudome M."/>
            <person name="Tachioka M."/>
            <person name="Miyazaki M."/>
            <person name="Uchimura K."/>
            <person name="Tsuda M."/>
            <person name="Takaki Y."/>
            <person name="Deguchi S."/>
        </authorList>
    </citation>
    <scope>NUCLEOTIDE SEQUENCE [LARGE SCALE GENOMIC DNA]</scope>
    <source>
        <strain evidence="1 2">GE09</strain>
    </source>
</reference>
<dbReference type="RefSeq" id="WP_236986748.1">
    <property type="nucleotide sequence ID" value="NZ_AP023086.1"/>
</dbReference>
<proteinExistence type="predicted"/>
<keyword evidence="2" id="KW-1185">Reference proteome</keyword>
<sequence>MTTTNTLHIRQLIAEASQQDAKDNCLVRFAAAQLPHLHHTIKIPGDAPEAALAQFITQYIEHVPDFLEALTALMQEAEIYEQGQAFMTIAEDFFISPPELVNGHTGLVALLDEAYLSHRMIEEVNDRIQLACGTPLSPMDMSLSNIVVHALLGEEFANQLDLAVHYAIEALFYQGGALSSPNCSRYLNEHKDNRWADVLQKWPCLAGDASISLDVEGWFGG</sequence>
<dbReference type="KEGG" id="marq:MARGE09_P1478"/>
<dbReference type="Proteomes" id="UP001320119">
    <property type="component" value="Chromosome"/>
</dbReference>